<protein>
    <submittedName>
        <fullName evidence="4">Anti-FecI sigma factor, FecR</fullName>
    </submittedName>
</protein>
<dbReference type="HOGENOM" id="CLU_050192_2_3_10"/>
<evidence type="ECO:0000313" key="4">
    <source>
        <dbReference type="EMBL" id="EHQ29078.1"/>
    </source>
</evidence>
<dbReference type="Gene3D" id="2.60.120.1440">
    <property type="match status" value="1"/>
</dbReference>
<name>H1Y940_9SPHI</name>
<dbReference type="eggNOG" id="COG3712">
    <property type="taxonomic scope" value="Bacteria"/>
</dbReference>
<keyword evidence="1" id="KW-0472">Membrane</keyword>
<dbReference type="Pfam" id="PF04773">
    <property type="entry name" value="FecR"/>
    <property type="match status" value="1"/>
</dbReference>
<dbReference type="OrthoDB" id="700427at2"/>
<dbReference type="PIRSF" id="PIRSF018266">
    <property type="entry name" value="FecR"/>
    <property type="match status" value="1"/>
</dbReference>
<keyword evidence="5" id="KW-1185">Reference proteome</keyword>
<dbReference type="GO" id="GO:0016989">
    <property type="term" value="F:sigma factor antagonist activity"/>
    <property type="evidence" value="ECO:0007669"/>
    <property type="project" value="TreeGrafter"/>
</dbReference>
<evidence type="ECO:0000259" key="2">
    <source>
        <dbReference type="Pfam" id="PF04773"/>
    </source>
</evidence>
<dbReference type="InterPro" id="IPR012373">
    <property type="entry name" value="Ferrdict_sens_TM"/>
</dbReference>
<evidence type="ECO:0000256" key="1">
    <source>
        <dbReference type="SAM" id="Phobius"/>
    </source>
</evidence>
<dbReference type="FunFam" id="2.60.120.1440:FF:000001">
    <property type="entry name" value="Putative anti-sigma factor"/>
    <property type="match status" value="1"/>
</dbReference>
<feature type="transmembrane region" description="Helical" evidence="1">
    <location>
        <begin position="75"/>
        <end position="97"/>
    </location>
</feature>
<gene>
    <name evidence="4" type="ORF">Mucpa_4999</name>
</gene>
<dbReference type="InterPro" id="IPR032508">
    <property type="entry name" value="FecR_C"/>
</dbReference>
<dbReference type="PANTHER" id="PTHR30273">
    <property type="entry name" value="PERIPLASMIC SIGNAL SENSOR AND SIGMA FACTOR ACTIVATOR FECR-RELATED"/>
    <property type="match status" value="1"/>
</dbReference>
<evidence type="ECO:0000313" key="5">
    <source>
        <dbReference type="Proteomes" id="UP000002774"/>
    </source>
</evidence>
<sequence length="322" mass="35831">MRTQDNQLKALAEKYEAGLCTPEEFKQIRDWYDSFETEGYPLPGDDEIKRAAGEATTRAINWVAKHQKPARIRMLWLPILKIAAALLLVASAGLLIFKAAHHGAQPIVWLQVSTAPGIKKQVTLPDGSVISLNSGSTITYPETFSSNIREIKLSGEAFFTVVHDPRHPFIVHTRQVRVQVLGTSYNIHAYPGETNTEVAVATGKVGVWGSSDKNKKVYMLIPGEQLAYNSASKRYAKSNLLVADIGSWQQNVLNFRMETLENISKSLSQQYGVTFTFKDRSLLNKRFQLKVKKESLANILKLLSISGGNFPYHISGKKVTIG</sequence>
<dbReference type="EMBL" id="CM001403">
    <property type="protein sequence ID" value="EHQ29078.1"/>
    <property type="molecule type" value="Genomic_DNA"/>
</dbReference>
<reference evidence="4" key="1">
    <citation type="submission" date="2011-09" db="EMBL/GenBank/DDBJ databases">
        <title>The permanent draft genome of Mucilaginibacter paludis DSM 18603.</title>
        <authorList>
            <consortium name="US DOE Joint Genome Institute (JGI-PGF)"/>
            <person name="Lucas S."/>
            <person name="Han J."/>
            <person name="Lapidus A."/>
            <person name="Bruce D."/>
            <person name="Goodwin L."/>
            <person name="Pitluck S."/>
            <person name="Peters L."/>
            <person name="Kyrpides N."/>
            <person name="Mavromatis K."/>
            <person name="Ivanova N."/>
            <person name="Mikhailova N."/>
            <person name="Held B."/>
            <person name="Detter J.C."/>
            <person name="Tapia R."/>
            <person name="Han C."/>
            <person name="Land M."/>
            <person name="Hauser L."/>
            <person name="Markowitz V."/>
            <person name="Cheng J.-F."/>
            <person name="Hugenholtz P."/>
            <person name="Woyke T."/>
            <person name="Wu D."/>
            <person name="Tindall B."/>
            <person name="Brambilla E."/>
            <person name="Klenk H.-P."/>
            <person name="Eisen J.A."/>
        </authorList>
    </citation>
    <scope>NUCLEOTIDE SEQUENCE [LARGE SCALE GENOMIC DNA]</scope>
    <source>
        <strain evidence="4">DSM 18603</strain>
    </source>
</reference>
<dbReference type="RefSeq" id="WP_008510113.1">
    <property type="nucleotide sequence ID" value="NZ_CM001403.1"/>
</dbReference>
<dbReference type="AlphaFoldDB" id="H1Y940"/>
<keyword evidence="1" id="KW-0812">Transmembrane</keyword>
<feature type="domain" description="FecR protein" evidence="2">
    <location>
        <begin position="112"/>
        <end position="205"/>
    </location>
</feature>
<evidence type="ECO:0000259" key="3">
    <source>
        <dbReference type="Pfam" id="PF16344"/>
    </source>
</evidence>
<feature type="domain" description="Protein FecR C-terminal" evidence="3">
    <location>
        <begin position="253"/>
        <end position="321"/>
    </location>
</feature>
<dbReference type="STRING" id="714943.Mucpa_4999"/>
<dbReference type="Pfam" id="PF16344">
    <property type="entry name" value="FecR_C"/>
    <property type="match status" value="1"/>
</dbReference>
<dbReference type="InterPro" id="IPR006860">
    <property type="entry name" value="FecR"/>
</dbReference>
<dbReference type="Gene3D" id="3.55.50.30">
    <property type="match status" value="1"/>
</dbReference>
<dbReference type="PANTHER" id="PTHR30273:SF2">
    <property type="entry name" value="PROTEIN FECR"/>
    <property type="match status" value="1"/>
</dbReference>
<dbReference type="Proteomes" id="UP000002774">
    <property type="component" value="Chromosome"/>
</dbReference>
<accession>H1Y940</accession>
<organism evidence="4 5">
    <name type="scientific">Mucilaginibacter paludis DSM 18603</name>
    <dbReference type="NCBI Taxonomy" id="714943"/>
    <lineage>
        <taxon>Bacteria</taxon>
        <taxon>Pseudomonadati</taxon>
        <taxon>Bacteroidota</taxon>
        <taxon>Sphingobacteriia</taxon>
        <taxon>Sphingobacteriales</taxon>
        <taxon>Sphingobacteriaceae</taxon>
        <taxon>Mucilaginibacter</taxon>
    </lineage>
</organism>
<proteinExistence type="predicted"/>
<keyword evidence="1" id="KW-1133">Transmembrane helix</keyword>